<feature type="domain" description="GW" evidence="1">
    <location>
        <begin position="40"/>
        <end position="70"/>
    </location>
</feature>
<proteinExistence type="predicted"/>
<evidence type="ECO:0000259" key="1">
    <source>
        <dbReference type="Pfam" id="PF13457"/>
    </source>
</evidence>
<dbReference type="Proteomes" id="UP000243525">
    <property type="component" value="Unassembled WGS sequence"/>
</dbReference>
<protein>
    <submittedName>
        <fullName evidence="2">SH3 domain-containing protein</fullName>
    </submittedName>
</protein>
<feature type="domain" description="GW" evidence="1">
    <location>
        <begin position="151"/>
        <end position="188"/>
    </location>
</feature>
<dbReference type="AlphaFoldDB" id="A0A2T5C076"/>
<dbReference type="PROSITE" id="PS51257">
    <property type="entry name" value="PROKAR_LIPOPROTEIN"/>
    <property type="match status" value="1"/>
</dbReference>
<dbReference type="RefSeq" id="WP_146161511.1">
    <property type="nucleotide sequence ID" value="NZ_QAAD01000011.1"/>
</dbReference>
<dbReference type="InterPro" id="IPR025987">
    <property type="entry name" value="GW_dom"/>
</dbReference>
<accession>A0A2T5C076</accession>
<gene>
    <name evidence="2" type="ORF">C8N47_11124</name>
</gene>
<dbReference type="EMBL" id="QAAD01000011">
    <property type="protein sequence ID" value="PTN07984.1"/>
    <property type="molecule type" value="Genomic_DNA"/>
</dbReference>
<dbReference type="Pfam" id="PF13457">
    <property type="entry name" value="GW"/>
    <property type="match status" value="2"/>
</dbReference>
<keyword evidence="3" id="KW-1185">Reference proteome</keyword>
<organism evidence="2 3">
    <name type="scientific">Mangrovibacterium marinum</name>
    <dbReference type="NCBI Taxonomy" id="1639118"/>
    <lineage>
        <taxon>Bacteria</taxon>
        <taxon>Pseudomonadati</taxon>
        <taxon>Bacteroidota</taxon>
        <taxon>Bacteroidia</taxon>
        <taxon>Marinilabiliales</taxon>
        <taxon>Prolixibacteraceae</taxon>
        <taxon>Mangrovibacterium</taxon>
    </lineage>
</organism>
<name>A0A2T5C076_9BACT</name>
<reference evidence="2 3" key="1">
    <citation type="submission" date="2018-04" db="EMBL/GenBank/DDBJ databases">
        <title>Genomic Encyclopedia of Archaeal and Bacterial Type Strains, Phase II (KMG-II): from individual species to whole genera.</title>
        <authorList>
            <person name="Goeker M."/>
        </authorList>
    </citation>
    <scope>NUCLEOTIDE SEQUENCE [LARGE SCALE GENOMIC DNA]</scope>
    <source>
        <strain evidence="2 3">DSM 28823</strain>
    </source>
</reference>
<evidence type="ECO:0000313" key="2">
    <source>
        <dbReference type="EMBL" id="PTN07984.1"/>
    </source>
</evidence>
<comment type="caution">
    <text evidence="2">The sequence shown here is derived from an EMBL/GenBank/DDBJ whole genome shotgun (WGS) entry which is preliminary data.</text>
</comment>
<sequence>MNKTTFKLVGLALLGVVVMTSCVKKKKEAVDPIDTSSMMHAVTVNKTIQASAYTYLQVNEGDQEYWIAVNKMEPVPGQTYYFANSMEMKDFKSNDLDTVFASVFFVEDLSSSNEPKPAMANPHGEMGRKVVEQDESIRVEPAEGGITVASLFTNKADYAGKEVLVRGKVVKVNNGIMNRNWVHIQDGTGADGQYDLTLTTTEVIAVGDTVTMLGTVAVDKDFGAGYFYDVIIESAVVK</sequence>
<evidence type="ECO:0000313" key="3">
    <source>
        <dbReference type="Proteomes" id="UP000243525"/>
    </source>
</evidence>
<dbReference type="OrthoDB" id="1118190at2"/>